<dbReference type="PRINTS" id="PR00926">
    <property type="entry name" value="MITOCARRIER"/>
</dbReference>
<keyword evidence="7 9" id="KW-0472">Membrane</keyword>
<gene>
    <name evidence="12" type="ORF">HRI_003008500</name>
</gene>
<evidence type="ECO:0000256" key="11">
    <source>
        <dbReference type="RuleBase" id="RU368008"/>
    </source>
</evidence>
<comment type="caution">
    <text evidence="12">The sequence shown here is derived from an EMBL/GenBank/DDBJ whole genome shotgun (WGS) entry which is preliminary data.</text>
</comment>
<evidence type="ECO:0000313" key="12">
    <source>
        <dbReference type="EMBL" id="GMI93392.1"/>
    </source>
</evidence>
<dbReference type="GO" id="GO:0005743">
    <property type="term" value="C:mitochondrial inner membrane"/>
    <property type="evidence" value="ECO:0007669"/>
    <property type="project" value="InterPro"/>
</dbReference>
<keyword evidence="4 9" id="KW-0812">Transmembrane</keyword>
<evidence type="ECO:0000313" key="13">
    <source>
        <dbReference type="Proteomes" id="UP001165190"/>
    </source>
</evidence>
<dbReference type="EMBL" id="BSYR01000025">
    <property type="protein sequence ID" value="GMI93392.1"/>
    <property type="molecule type" value="Genomic_DNA"/>
</dbReference>
<evidence type="ECO:0000256" key="10">
    <source>
        <dbReference type="RuleBase" id="RU000488"/>
    </source>
</evidence>
<comment type="subunit">
    <text evidence="11">Monomer.</text>
</comment>
<dbReference type="GO" id="GO:0005471">
    <property type="term" value="F:ATP:ADP antiporter activity"/>
    <property type="evidence" value="ECO:0007669"/>
    <property type="project" value="UniProtKB-UniRule"/>
</dbReference>
<dbReference type="InterPro" id="IPR002113">
    <property type="entry name" value="ADT_euk_type"/>
</dbReference>
<evidence type="ECO:0000256" key="5">
    <source>
        <dbReference type="ARBA" id="ARBA00022737"/>
    </source>
</evidence>
<reference evidence="12" key="1">
    <citation type="submission" date="2023-05" db="EMBL/GenBank/DDBJ databases">
        <title>Genome and transcriptome analyses reveal genes involved in the formation of fine ridges on petal epidermal cells in Hibiscus trionum.</title>
        <authorList>
            <person name="Koshimizu S."/>
            <person name="Masuda S."/>
            <person name="Ishii T."/>
            <person name="Shirasu K."/>
            <person name="Hoshino A."/>
            <person name="Arita M."/>
        </authorList>
    </citation>
    <scope>NUCLEOTIDE SEQUENCE</scope>
    <source>
        <strain evidence="12">Hamamatsu line</strain>
    </source>
</reference>
<protein>
    <recommendedName>
        <fullName evidence="11">ADP/ATP translocase</fullName>
    </recommendedName>
    <alternativeName>
        <fullName evidence="11">ADP,ATP carrier protein</fullName>
    </alternativeName>
</protein>
<name>A0A9W7M7U2_HIBTR</name>
<keyword evidence="6" id="KW-1133">Transmembrane helix</keyword>
<feature type="repeat" description="Solcar" evidence="9">
    <location>
        <begin position="258"/>
        <end position="346"/>
    </location>
</feature>
<comment type="catalytic activity">
    <reaction evidence="8">
        <text>ADP(in) + ATP(out) = ADP(out) + ATP(in)</text>
        <dbReference type="Rhea" id="RHEA:34999"/>
        <dbReference type="ChEBI" id="CHEBI:30616"/>
        <dbReference type="ChEBI" id="CHEBI:456216"/>
    </reaction>
    <physiologicalReaction direction="left-to-right" evidence="8">
        <dbReference type="Rhea" id="RHEA:35000"/>
    </physiologicalReaction>
</comment>
<dbReference type="PANTHER" id="PTHR45635:SF23">
    <property type="entry name" value="ADP_ATP TRANSLOCASE"/>
    <property type="match status" value="1"/>
</dbReference>
<evidence type="ECO:0000256" key="3">
    <source>
        <dbReference type="ARBA" id="ARBA00022448"/>
    </source>
</evidence>
<evidence type="ECO:0000256" key="9">
    <source>
        <dbReference type="PROSITE-ProRule" id="PRU00282"/>
    </source>
</evidence>
<sequence length="358" mass="39597">MENQPLLPPISQKIHFWPHLSFRHFNYINPTIGHIRSHGDSASNASSAVEPVPPAFVVRAPGENRKASSITEVLVSHVVNAAIFPFKRVKLLMQNQNAIIESGRLLKPYNGICNCFASTIRNEGLFSLWRGNIALTIGSVSSKVLFLKTLQHAETRKDESSPGDKLAFVGGLLASQLLNYPFLYASTRMATDVKTSSSIMSNRQFHGTFDVFRKTLKSDGIAGPYRGVNIFFVEMCMILAISIGLKPLERHYSRHFQNNDWAKRTVELGFLIFPSMVCYPLDTVNKRMMMSSCGGDVKYKSSVHAIAHIWRSEGVKSFYSGASAGILVAASYKATLLLLVNLVAGIGASTYSFRWKGA</sequence>
<evidence type="ECO:0000256" key="2">
    <source>
        <dbReference type="ARBA" id="ARBA00006375"/>
    </source>
</evidence>
<dbReference type="PANTHER" id="PTHR45635">
    <property type="entry name" value="ADP,ATP CARRIER PROTEIN 1-RELATED-RELATED"/>
    <property type="match status" value="1"/>
</dbReference>
<dbReference type="OrthoDB" id="944604at2759"/>
<dbReference type="PROSITE" id="PS50920">
    <property type="entry name" value="SOLCAR"/>
    <property type="match status" value="3"/>
</dbReference>
<keyword evidence="3 10" id="KW-0813">Transport</keyword>
<dbReference type="AlphaFoldDB" id="A0A9W7M7U2"/>
<evidence type="ECO:0000256" key="1">
    <source>
        <dbReference type="ARBA" id="ARBA00004141"/>
    </source>
</evidence>
<dbReference type="Pfam" id="PF00153">
    <property type="entry name" value="Mito_carr"/>
    <property type="match status" value="3"/>
</dbReference>
<dbReference type="InterPro" id="IPR018108">
    <property type="entry name" value="MCP_transmembrane"/>
</dbReference>
<comment type="subcellular location">
    <subcellularLocation>
        <location evidence="1 11">Membrane</location>
        <topology evidence="1 11">Multi-pass membrane protein</topology>
    </subcellularLocation>
</comment>
<dbReference type="InterPro" id="IPR002067">
    <property type="entry name" value="MCP"/>
</dbReference>
<accession>A0A9W7M7U2</accession>
<keyword evidence="13" id="KW-1185">Reference proteome</keyword>
<comment type="similarity">
    <text evidence="2 10">Belongs to the mitochondrial carrier (TC 2.A.29) family.</text>
</comment>
<dbReference type="GO" id="GO:1990544">
    <property type="term" value="P:mitochondrial ATP transmembrane transport"/>
    <property type="evidence" value="ECO:0007669"/>
    <property type="project" value="InterPro"/>
</dbReference>
<evidence type="ECO:0000256" key="8">
    <source>
        <dbReference type="ARBA" id="ARBA00024143"/>
    </source>
</evidence>
<feature type="repeat" description="Solcar" evidence="9">
    <location>
        <begin position="63"/>
        <end position="156"/>
    </location>
</feature>
<keyword evidence="5" id="KW-0677">Repeat</keyword>
<evidence type="ECO:0000256" key="4">
    <source>
        <dbReference type="ARBA" id="ARBA00022692"/>
    </source>
</evidence>
<evidence type="ECO:0000256" key="6">
    <source>
        <dbReference type="ARBA" id="ARBA00022989"/>
    </source>
</evidence>
<proteinExistence type="inferred from homology"/>
<dbReference type="GO" id="GO:0140021">
    <property type="term" value="P:mitochondrial ADP transmembrane transport"/>
    <property type="evidence" value="ECO:0007669"/>
    <property type="project" value="InterPro"/>
</dbReference>
<comment type="function">
    <text evidence="11">Catalyzes the exchange of ADP and ATP across the membrane.</text>
</comment>
<dbReference type="Proteomes" id="UP001165190">
    <property type="component" value="Unassembled WGS sequence"/>
</dbReference>
<evidence type="ECO:0000256" key="7">
    <source>
        <dbReference type="ARBA" id="ARBA00023136"/>
    </source>
</evidence>
<organism evidence="12 13">
    <name type="scientific">Hibiscus trionum</name>
    <name type="common">Flower of an hour</name>
    <dbReference type="NCBI Taxonomy" id="183268"/>
    <lineage>
        <taxon>Eukaryota</taxon>
        <taxon>Viridiplantae</taxon>
        <taxon>Streptophyta</taxon>
        <taxon>Embryophyta</taxon>
        <taxon>Tracheophyta</taxon>
        <taxon>Spermatophyta</taxon>
        <taxon>Magnoliopsida</taxon>
        <taxon>eudicotyledons</taxon>
        <taxon>Gunneridae</taxon>
        <taxon>Pentapetalae</taxon>
        <taxon>rosids</taxon>
        <taxon>malvids</taxon>
        <taxon>Malvales</taxon>
        <taxon>Malvaceae</taxon>
        <taxon>Malvoideae</taxon>
        <taxon>Hibiscus</taxon>
    </lineage>
</organism>
<feature type="repeat" description="Solcar" evidence="9">
    <location>
        <begin position="162"/>
        <end position="252"/>
    </location>
</feature>
<dbReference type="InterPro" id="IPR023395">
    <property type="entry name" value="MCP_dom_sf"/>
</dbReference>
<dbReference type="SUPFAM" id="SSF103506">
    <property type="entry name" value="Mitochondrial carrier"/>
    <property type="match status" value="1"/>
</dbReference>
<dbReference type="Gene3D" id="1.50.40.10">
    <property type="entry name" value="Mitochondrial carrier domain"/>
    <property type="match status" value="1"/>
</dbReference>